<feature type="coiled-coil region" evidence="1">
    <location>
        <begin position="388"/>
        <end position="420"/>
    </location>
</feature>
<dbReference type="EMBL" id="CACRSL010000003">
    <property type="protein sequence ID" value="VYT09425.1"/>
    <property type="molecule type" value="Genomic_DNA"/>
</dbReference>
<accession>A0A6N2TUQ9</accession>
<evidence type="ECO:0000313" key="3">
    <source>
        <dbReference type="EMBL" id="VYT09425.1"/>
    </source>
</evidence>
<evidence type="ECO:0008006" key="4">
    <source>
        <dbReference type="Google" id="ProtNLM"/>
    </source>
</evidence>
<name>A0A6N2TUQ9_9FIRM</name>
<feature type="region of interest" description="Disordered" evidence="2">
    <location>
        <begin position="1"/>
        <end position="26"/>
    </location>
</feature>
<reference evidence="3" key="1">
    <citation type="submission" date="2019-11" db="EMBL/GenBank/DDBJ databases">
        <authorList>
            <person name="Feng L."/>
        </authorList>
    </citation>
    <scope>NUCLEOTIDE SEQUENCE</scope>
    <source>
        <strain evidence="3">AundefinedLFYP135</strain>
    </source>
</reference>
<gene>
    <name evidence="3" type="ORF">AULFYP135_01615</name>
</gene>
<evidence type="ECO:0000256" key="2">
    <source>
        <dbReference type="SAM" id="MobiDB-lite"/>
    </source>
</evidence>
<protein>
    <recommendedName>
        <fullName evidence="4">Phage portal protein, HK97 family</fullName>
    </recommendedName>
</protein>
<evidence type="ECO:0000256" key="1">
    <source>
        <dbReference type="SAM" id="Coils"/>
    </source>
</evidence>
<dbReference type="AlphaFoldDB" id="A0A6N2TUQ9"/>
<sequence length="420" mass="46167">MTCSQKIPFSPVGGADGDGNQQRAPLGGKTIMRKEEDCLGFSNLFRRPALSVQTGRGSPHPFSPLEDYTPLCGCDGELYACLREAVPIIDAAIDKIVRLTGGFTVLCEEEAVREELCRFLSQVPVSGGQTGIAPFLASYLDSLLTYGSAVGEILPGEEGVLGLYNAPCRQVTVKPGQSPMELCFYVPGEEGLVPVREPQWILFSALRPNPGEIRGNSLLKGLPFVSDILLKIFRSIGNNFERIANLRYAVTYKPGAGSLDRAYSQEIAASIAKEWQNAMNSGKSGSIRDFVAVGDVDVKVIGADNQMIDTQVPVRQMLEQMVAKLGIPPFLLGLNWSTTERMSAQQADILTSELEYYRSLLTPVVEKVCRSHLLLKGMDRPFSIDWDCINLQDEVELANTRLIQLQADRLERENKEAMDE</sequence>
<proteinExistence type="predicted"/>
<organism evidence="3">
    <name type="scientific">uncultured Anaerotruncus sp</name>
    <dbReference type="NCBI Taxonomy" id="905011"/>
    <lineage>
        <taxon>Bacteria</taxon>
        <taxon>Bacillati</taxon>
        <taxon>Bacillota</taxon>
        <taxon>Clostridia</taxon>
        <taxon>Eubacteriales</taxon>
        <taxon>Oscillospiraceae</taxon>
        <taxon>Anaerotruncus</taxon>
        <taxon>environmental samples</taxon>
    </lineage>
</organism>
<keyword evidence="1" id="KW-0175">Coiled coil</keyword>